<evidence type="ECO:0000313" key="2">
    <source>
        <dbReference type="Proteomes" id="UP000887564"/>
    </source>
</evidence>
<dbReference type="InterPro" id="IPR011009">
    <property type="entry name" value="Kinase-like_dom_sf"/>
</dbReference>
<dbReference type="PANTHER" id="PTHR24416">
    <property type="entry name" value="TYROSINE-PROTEIN KINASE RECEPTOR"/>
    <property type="match status" value="1"/>
</dbReference>
<name>A0A914S431_PAREQ</name>
<proteinExistence type="predicted"/>
<dbReference type="InterPro" id="IPR001245">
    <property type="entry name" value="Ser-Thr/Tyr_kinase_cat_dom"/>
</dbReference>
<dbReference type="WBParaSite" id="PEQ_0001355001-mRNA-1">
    <property type="protein sequence ID" value="PEQ_0001355001-mRNA-1"/>
    <property type="gene ID" value="PEQ_0001355001"/>
</dbReference>
<keyword evidence="2" id="KW-1185">Reference proteome</keyword>
<dbReference type="GO" id="GO:0007399">
    <property type="term" value="P:nervous system development"/>
    <property type="evidence" value="ECO:0007669"/>
    <property type="project" value="TreeGrafter"/>
</dbReference>
<sequence>MRDPISGRILLVAIKALKGGSERNIKHIERFLREGAIMTNFDHPHVLCVLELTNFAYQVAQGMAYLASLRFVHRDLAARNCM</sequence>
<protein>
    <submittedName>
        <fullName evidence="3">Protein kinase domain-containing protein</fullName>
    </submittedName>
</protein>
<dbReference type="GO" id="GO:0005886">
    <property type="term" value="C:plasma membrane"/>
    <property type="evidence" value="ECO:0007669"/>
    <property type="project" value="TreeGrafter"/>
</dbReference>
<dbReference type="GO" id="GO:0005524">
    <property type="term" value="F:ATP binding"/>
    <property type="evidence" value="ECO:0007669"/>
    <property type="project" value="InterPro"/>
</dbReference>
<dbReference type="Pfam" id="PF07714">
    <property type="entry name" value="PK_Tyr_Ser-Thr"/>
    <property type="match status" value="1"/>
</dbReference>
<dbReference type="Gene3D" id="1.10.510.10">
    <property type="entry name" value="Transferase(Phosphotransferase) domain 1"/>
    <property type="match status" value="1"/>
</dbReference>
<dbReference type="SUPFAM" id="SSF56112">
    <property type="entry name" value="Protein kinase-like (PK-like)"/>
    <property type="match status" value="1"/>
</dbReference>
<dbReference type="GO" id="GO:0007169">
    <property type="term" value="P:cell surface receptor protein tyrosine kinase signaling pathway"/>
    <property type="evidence" value="ECO:0007669"/>
    <property type="project" value="TreeGrafter"/>
</dbReference>
<feature type="domain" description="Protein kinase" evidence="1">
    <location>
        <begin position="1"/>
        <end position="82"/>
    </location>
</feature>
<dbReference type="AlphaFoldDB" id="A0A914S431"/>
<accession>A0A914S431</accession>
<evidence type="ECO:0000259" key="1">
    <source>
        <dbReference type="PROSITE" id="PS50011"/>
    </source>
</evidence>
<evidence type="ECO:0000313" key="3">
    <source>
        <dbReference type="WBParaSite" id="PEQ_0001355001-mRNA-1"/>
    </source>
</evidence>
<dbReference type="GO" id="GO:0043235">
    <property type="term" value="C:receptor complex"/>
    <property type="evidence" value="ECO:0007669"/>
    <property type="project" value="TreeGrafter"/>
</dbReference>
<dbReference type="Proteomes" id="UP000887564">
    <property type="component" value="Unplaced"/>
</dbReference>
<dbReference type="PROSITE" id="PS50011">
    <property type="entry name" value="PROTEIN_KINASE_DOM"/>
    <property type="match status" value="1"/>
</dbReference>
<dbReference type="GO" id="GO:0004714">
    <property type="term" value="F:transmembrane receptor protein tyrosine kinase activity"/>
    <property type="evidence" value="ECO:0007669"/>
    <property type="project" value="TreeGrafter"/>
</dbReference>
<organism evidence="2 3">
    <name type="scientific">Parascaris equorum</name>
    <name type="common">Equine roundworm</name>
    <dbReference type="NCBI Taxonomy" id="6256"/>
    <lineage>
        <taxon>Eukaryota</taxon>
        <taxon>Metazoa</taxon>
        <taxon>Ecdysozoa</taxon>
        <taxon>Nematoda</taxon>
        <taxon>Chromadorea</taxon>
        <taxon>Rhabditida</taxon>
        <taxon>Spirurina</taxon>
        <taxon>Ascaridomorpha</taxon>
        <taxon>Ascaridoidea</taxon>
        <taxon>Ascarididae</taxon>
        <taxon>Parascaris</taxon>
    </lineage>
</organism>
<dbReference type="GO" id="GO:0016477">
    <property type="term" value="P:cell migration"/>
    <property type="evidence" value="ECO:0007669"/>
    <property type="project" value="TreeGrafter"/>
</dbReference>
<dbReference type="PANTHER" id="PTHR24416:SF564">
    <property type="entry name" value="MACROPHAGE-STIMULATING PROTEIN RECEPTOR"/>
    <property type="match status" value="1"/>
</dbReference>
<dbReference type="InterPro" id="IPR000719">
    <property type="entry name" value="Prot_kinase_dom"/>
</dbReference>
<reference evidence="3" key="1">
    <citation type="submission" date="2022-11" db="UniProtKB">
        <authorList>
            <consortium name="WormBaseParasite"/>
        </authorList>
    </citation>
    <scope>IDENTIFICATION</scope>
</reference>
<dbReference type="InterPro" id="IPR050122">
    <property type="entry name" value="RTK"/>
</dbReference>
<dbReference type="Gene3D" id="3.30.200.20">
    <property type="entry name" value="Phosphorylase Kinase, domain 1"/>
    <property type="match status" value="1"/>
</dbReference>